<dbReference type="GO" id="GO:0006313">
    <property type="term" value="P:DNA transposition"/>
    <property type="evidence" value="ECO:0007669"/>
    <property type="project" value="InterPro"/>
</dbReference>
<keyword evidence="4" id="KW-1185">Reference proteome</keyword>
<protein>
    <submittedName>
        <fullName evidence="3">Transposase</fullName>
    </submittedName>
</protein>
<dbReference type="Pfam" id="PF01609">
    <property type="entry name" value="DDE_Tnp_1"/>
    <property type="match status" value="1"/>
</dbReference>
<accession>A0A401IE09</accession>
<name>A0A401IE09_APHSA</name>
<evidence type="ECO:0000313" key="4">
    <source>
        <dbReference type="Proteomes" id="UP000287247"/>
    </source>
</evidence>
<dbReference type="AlphaFoldDB" id="A0A401IE09"/>
<evidence type="ECO:0000259" key="2">
    <source>
        <dbReference type="Pfam" id="PF01609"/>
    </source>
</evidence>
<sequence length="345" mass="40015">MTDLNPRILLTESETLEETIDCLRQNIPLETQGAFNASDLYQILVRAASNCDSIENTTKSLKKSPCGKNIRYHLDKFNDFEELETNINSALKSRKLPGIAQKKLKLAIDLNLIPYYGNPTPEEMPYIYRSQAKCGTCSFYAYATLYVIKKGKRLTLAIRGIRQRDTNVAIITYLLASVSSLKIEIKTLYLDRGFFSIAVIRWLKALRIPFMMPAIKTGKTGGIKQFLQGRKSYKTTYTMEKNKEDFVTLDLWIICKYKKGKRKKHGIEYFVYVVYQPKIRLDYIHTDYRRRFGIESSYRIKNICRIKTINKKPVIRLLFIGISFLLVNIWVNLLWKKVSLPNRGG</sequence>
<keyword evidence="1" id="KW-0472">Membrane</keyword>
<dbReference type="RefSeq" id="WP_227873388.1">
    <property type="nucleotide sequence ID" value="NZ_BDQK01000003.1"/>
</dbReference>
<comment type="caution">
    <text evidence="3">The sequence shown here is derived from an EMBL/GenBank/DDBJ whole genome shotgun (WGS) entry which is preliminary data.</text>
</comment>
<keyword evidence="1" id="KW-0812">Transmembrane</keyword>
<dbReference type="PANTHER" id="PTHR33252:SF2">
    <property type="entry name" value="TRANSPOSASE IS4-LIKE DOMAIN-CONTAINING PROTEIN"/>
    <property type="match status" value="1"/>
</dbReference>
<dbReference type="PANTHER" id="PTHR33252">
    <property type="entry name" value="THIRD ORF IN TRANSPOSON ISC1160"/>
    <property type="match status" value="1"/>
</dbReference>
<dbReference type="NCBIfam" id="NF033541">
    <property type="entry name" value="transpos_ISH3"/>
    <property type="match status" value="1"/>
</dbReference>
<feature type="domain" description="Transposase IS4-like" evidence="2">
    <location>
        <begin position="107"/>
        <end position="309"/>
    </location>
</feature>
<keyword evidence="1" id="KW-1133">Transmembrane helix</keyword>
<organism evidence="3 4">
    <name type="scientific">Aphanothece sacrum FPU1</name>
    <dbReference type="NCBI Taxonomy" id="1920663"/>
    <lineage>
        <taxon>Bacteria</taxon>
        <taxon>Bacillati</taxon>
        <taxon>Cyanobacteriota</taxon>
        <taxon>Cyanophyceae</taxon>
        <taxon>Oscillatoriophycideae</taxon>
        <taxon>Chroococcales</taxon>
        <taxon>Aphanothecaceae</taxon>
        <taxon>Aphanothece</taxon>
    </lineage>
</organism>
<evidence type="ECO:0000256" key="1">
    <source>
        <dbReference type="SAM" id="Phobius"/>
    </source>
</evidence>
<proteinExistence type="predicted"/>
<dbReference type="GO" id="GO:0004803">
    <property type="term" value="F:transposase activity"/>
    <property type="evidence" value="ECO:0007669"/>
    <property type="project" value="InterPro"/>
</dbReference>
<dbReference type="Proteomes" id="UP000287247">
    <property type="component" value="Unassembled WGS sequence"/>
</dbReference>
<reference evidence="4" key="1">
    <citation type="submission" date="2017-05" db="EMBL/GenBank/DDBJ databases">
        <title>Physiological properties and genetic analysis related to exopolysaccharide production of fresh-water unicellular cyanobacterium Aphanothece sacrum, Suizenji Nori, that has been cultured as a food source in Japan.</title>
        <authorList>
            <person name="Kanesaki Y."/>
            <person name="Yoshikawa S."/>
            <person name="Ohki K."/>
        </authorList>
    </citation>
    <scope>NUCLEOTIDE SEQUENCE [LARGE SCALE GENOMIC DNA]</scope>
    <source>
        <strain evidence="4">FPU1</strain>
    </source>
</reference>
<dbReference type="EMBL" id="BDQK01000003">
    <property type="protein sequence ID" value="GBF79503.1"/>
    <property type="molecule type" value="Genomic_DNA"/>
</dbReference>
<gene>
    <name evidence="3" type="ORF">AsFPU1_0899</name>
</gene>
<evidence type="ECO:0000313" key="3">
    <source>
        <dbReference type="EMBL" id="GBF79503.1"/>
    </source>
</evidence>
<feature type="transmembrane region" description="Helical" evidence="1">
    <location>
        <begin position="314"/>
        <end position="335"/>
    </location>
</feature>
<dbReference type="GO" id="GO:0003677">
    <property type="term" value="F:DNA binding"/>
    <property type="evidence" value="ECO:0007669"/>
    <property type="project" value="InterPro"/>
</dbReference>
<dbReference type="InterPro" id="IPR002559">
    <property type="entry name" value="Transposase_11"/>
</dbReference>